<feature type="transmembrane region" description="Helical" evidence="2">
    <location>
        <begin position="257"/>
        <end position="277"/>
    </location>
</feature>
<feature type="transmembrane region" description="Helical" evidence="2">
    <location>
        <begin position="353"/>
        <end position="372"/>
    </location>
</feature>
<keyword evidence="3" id="KW-0808">Transferase</keyword>
<proteinExistence type="predicted"/>
<protein>
    <submittedName>
        <fullName evidence="3">Glycosyl transferase</fullName>
    </submittedName>
</protein>
<evidence type="ECO:0000256" key="1">
    <source>
        <dbReference type="SAM" id="MobiDB-lite"/>
    </source>
</evidence>
<accession>A0A919STH7</accession>
<evidence type="ECO:0000313" key="4">
    <source>
        <dbReference type="Proteomes" id="UP000680865"/>
    </source>
</evidence>
<keyword evidence="2" id="KW-0812">Transmembrane</keyword>
<feature type="transmembrane region" description="Helical" evidence="2">
    <location>
        <begin position="429"/>
        <end position="450"/>
    </location>
</feature>
<dbReference type="EMBL" id="BOQP01000028">
    <property type="protein sequence ID" value="GIM76668.1"/>
    <property type="molecule type" value="Genomic_DNA"/>
</dbReference>
<sequence length="602" mass="66339">MTAQPTLITDAPEAADTDASGPEPGGPAERRRRWPWHIGAALIYIVVGMVAMGNWLEHPNETVSSHLANDNTWFQWLLTHGAYSIQHLENPLFSTRQNYPTGVNMMANTSVLGVTLPLAPLTIWLGARVTYLIWMIGALAGTAFAAYYVLQRWVVRSPIAAFLGGAFAGFAPGIVHHANGQPNFASNFALPFLILMVFRLGINGRWLRDGVILGLLVVYQVFINEEMLVAIAAGCVVAVLAWAVLSPRMAWRRAKAFLLGATVTAVVAGALLAYPLWFQFKGPQTFEALPLYHSWGEDIATYFYFSRDTIWGDPIVEKTMGYPEQNSWFGWPLTIVVAVAFLVLIWRNLIVRVAFVAGVILAIMSMGPKVRWNGTYTTIPGPWHYIPDDLPVLGLLTPSRLTFTVVGVFAIMVALAFDAAARVRERKTILGRGASVLAGLLVIAALVPLIPKPLPAKEDPMPPVFITSGAWKPYVPAGRSLIPVPVPNRYPIGRETLGWAAWTQEFPIPEGYFLGPGKDGHGQPGADWSRLTWLANKTVKDNKAPKVSDKDRAQVQSDLVRYDAGVLVLRNEPRFDNVRILVEDLMGRAPEQNLDVWIWPIA</sequence>
<keyword evidence="2" id="KW-0472">Membrane</keyword>
<keyword evidence="2" id="KW-1133">Transmembrane helix</keyword>
<feature type="transmembrane region" description="Helical" evidence="2">
    <location>
        <begin position="131"/>
        <end position="150"/>
    </location>
</feature>
<dbReference type="GO" id="GO:0016740">
    <property type="term" value="F:transferase activity"/>
    <property type="evidence" value="ECO:0007669"/>
    <property type="project" value="UniProtKB-KW"/>
</dbReference>
<dbReference type="Proteomes" id="UP000680865">
    <property type="component" value="Unassembled WGS sequence"/>
</dbReference>
<feature type="transmembrane region" description="Helical" evidence="2">
    <location>
        <begin position="159"/>
        <end position="178"/>
    </location>
</feature>
<dbReference type="RefSeq" id="WP_244876284.1">
    <property type="nucleotide sequence ID" value="NZ_BAAATW010000005.1"/>
</dbReference>
<feature type="transmembrane region" description="Helical" evidence="2">
    <location>
        <begin position="392"/>
        <end position="417"/>
    </location>
</feature>
<feature type="transmembrane region" description="Helical" evidence="2">
    <location>
        <begin position="105"/>
        <end position="125"/>
    </location>
</feature>
<evidence type="ECO:0000256" key="2">
    <source>
        <dbReference type="SAM" id="Phobius"/>
    </source>
</evidence>
<feature type="region of interest" description="Disordered" evidence="1">
    <location>
        <begin position="1"/>
        <end position="31"/>
    </location>
</feature>
<feature type="transmembrane region" description="Helical" evidence="2">
    <location>
        <begin position="328"/>
        <end position="346"/>
    </location>
</feature>
<keyword evidence="4" id="KW-1185">Reference proteome</keyword>
<reference evidence="3" key="1">
    <citation type="submission" date="2021-03" db="EMBL/GenBank/DDBJ databases">
        <title>Whole genome shotgun sequence of Actinoplanes consettensis NBRC 14913.</title>
        <authorList>
            <person name="Komaki H."/>
            <person name="Tamura T."/>
        </authorList>
    </citation>
    <scope>NUCLEOTIDE SEQUENCE</scope>
    <source>
        <strain evidence="3">NBRC 14913</strain>
    </source>
</reference>
<comment type="caution">
    <text evidence="3">The sequence shown here is derived from an EMBL/GenBank/DDBJ whole genome shotgun (WGS) entry which is preliminary data.</text>
</comment>
<dbReference type="AlphaFoldDB" id="A0A919STH7"/>
<feature type="transmembrane region" description="Helical" evidence="2">
    <location>
        <begin position="184"/>
        <end position="201"/>
    </location>
</feature>
<name>A0A919STH7_9ACTN</name>
<gene>
    <name evidence="3" type="ORF">Aco04nite_51500</name>
</gene>
<feature type="transmembrane region" description="Helical" evidence="2">
    <location>
        <begin position="228"/>
        <end position="245"/>
    </location>
</feature>
<feature type="transmembrane region" description="Helical" evidence="2">
    <location>
        <begin position="34"/>
        <end position="56"/>
    </location>
</feature>
<evidence type="ECO:0000313" key="3">
    <source>
        <dbReference type="EMBL" id="GIM76668.1"/>
    </source>
</evidence>
<organism evidence="3 4">
    <name type="scientific">Winogradskya consettensis</name>
    <dbReference type="NCBI Taxonomy" id="113560"/>
    <lineage>
        <taxon>Bacteria</taxon>
        <taxon>Bacillati</taxon>
        <taxon>Actinomycetota</taxon>
        <taxon>Actinomycetes</taxon>
        <taxon>Micromonosporales</taxon>
        <taxon>Micromonosporaceae</taxon>
        <taxon>Winogradskya</taxon>
    </lineage>
</organism>